<keyword evidence="1" id="KW-0812">Transmembrane</keyword>
<feature type="transmembrane region" description="Helical" evidence="1">
    <location>
        <begin position="29"/>
        <end position="45"/>
    </location>
</feature>
<feature type="transmembrane region" description="Helical" evidence="1">
    <location>
        <begin position="6"/>
        <end position="22"/>
    </location>
</feature>
<comment type="caution">
    <text evidence="2">The sequence shown here is derived from an EMBL/GenBank/DDBJ whole genome shotgun (WGS) entry which is preliminary data.</text>
</comment>
<sequence>MASALHALGLIAMIAGGCCLVADRTHRRTSGVISAVVMIAAMLDVSRETPAIAPIFWAGALIACAVAVTVVSGRNSSRSDRGIRSLVADGALGCLSMVPMVALMGSGIHDATVSSASAIGGGHHGGTGSGSAALLLLLPAIYGAVTLVRAHRGGWTARAQHITMGSGTLLMTAAMLL</sequence>
<protein>
    <submittedName>
        <fullName evidence="2">Uncharacterized membrane protein YhaH (DUF805 family)</fullName>
    </submittedName>
</protein>
<gene>
    <name evidence="2" type="ORF">FHX49_000911</name>
</gene>
<feature type="transmembrane region" description="Helical" evidence="1">
    <location>
        <begin position="128"/>
        <end position="148"/>
    </location>
</feature>
<dbReference type="RefSeq" id="WP_165139953.1">
    <property type="nucleotide sequence ID" value="NZ_CP049255.1"/>
</dbReference>
<dbReference type="EMBL" id="JACHWQ010000002">
    <property type="protein sequence ID" value="MBB2975345.1"/>
    <property type="molecule type" value="Genomic_DNA"/>
</dbReference>
<evidence type="ECO:0000313" key="2">
    <source>
        <dbReference type="EMBL" id="MBB2975345.1"/>
    </source>
</evidence>
<keyword evidence="3" id="KW-1185">Reference proteome</keyword>
<accession>A0A7W4V1Z6</accession>
<keyword evidence="1" id="KW-1133">Transmembrane helix</keyword>
<feature type="transmembrane region" description="Helical" evidence="1">
    <location>
        <begin position="51"/>
        <end position="73"/>
    </location>
</feature>
<keyword evidence="1" id="KW-0472">Membrane</keyword>
<evidence type="ECO:0000256" key="1">
    <source>
        <dbReference type="SAM" id="Phobius"/>
    </source>
</evidence>
<dbReference type="AlphaFoldDB" id="A0A7W4V1Z6"/>
<name>A0A7W4V1Z6_9MICO</name>
<organism evidence="2 3">
    <name type="scientific">Microbacterium endophyticum</name>
    <dbReference type="NCBI Taxonomy" id="1526412"/>
    <lineage>
        <taxon>Bacteria</taxon>
        <taxon>Bacillati</taxon>
        <taxon>Actinomycetota</taxon>
        <taxon>Actinomycetes</taxon>
        <taxon>Micrococcales</taxon>
        <taxon>Microbacteriaceae</taxon>
        <taxon>Microbacterium</taxon>
    </lineage>
</organism>
<proteinExistence type="predicted"/>
<evidence type="ECO:0000313" key="3">
    <source>
        <dbReference type="Proteomes" id="UP000529310"/>
    </source>
</evidence>
<dbReference type="Proteomes" id="UP000529310">
    <property type="component" value="Unassembled WGS sequence"/>
</dbReference>
<reference evidence="2 3" key="1">
    <citation type="submission" date="2020-08" db="EMBL/GenBank/DDBJ databases">
        <title>Sequencing the genomes of 1000 actinobacteria strains.</title>
        <authorList>
            <person name="Klenk H.-P."/>
        </authorList>
    </citation>
    <scope>NUCLEOTIDE SEQUENCE [LARGE SCALE GENOMIC DNA]</scope>
    <source>
        <strain evidence="2 3">DSM 27099</strain>
    </source>
</reference>
<feature type="transmembrane region" description="Helical" evidence="1">
    <location>
        <begin position="85"/>
        <end position="108"/>
    </location>
</feature>